<protein>
    <submittedName>
        <fullName evidence="1">Uncharacterized protein</fullName>
    </submittedName>
</protein>
<evidence type="ECO:0000313" key="1">
    <source>
        <dbReference type="EMBL" id="AEW94036.1"/>
    </source>
</evidence>
<sequence length="48" mass="5256">MRASARAASIAFSASVMDAWRTWSSSALVALNLSSFFRLKLFHFSTSA</sequence>
<dbReference type="Proteomes" id="UP000007842">
    <property type="component" value="Chromosome"/>
</dbReference>
<evidence type="ECO:0000313" key="2">
    <source>
        <dbReference type="Proteomes" id="UP000007842"/>
    </source>
</evidence>
<keyword evidence="2" id="KW-1185">Reference proteome</keyword>
<dbReference type="AlphaFoldDB" id="G8WP03"/>
<dbReference type="EMBL" id="CP003219">
    <property type="protein sequence ID" value="AEW94036.1"/>
    <property type="molecule type" value="Genomic_DNA"/>
</dbReference>
<organism evidence="1 2">
    <name type="scientific">Streptantibioticus cattleyicolor (strain ATCC 35852 / DSM 46488 / JCM 4925 / NBRC 14057 / NRRL 8057)</name>
    <name type="common">Streptomyces cattleya</name>
    <dbReference type="NCBI Taxonomy" id="1003195"/>
    <lineage>
        <taxon>Bacteria</taxon>
        <taxon>Bacillati</taxon>
        <taxon>Actinomycetota</taxon>
        <taxon>Actinomycetes</taxon>
        <taxon>Kitasatosporales</taxon>
        <taxon>Streptomycetaceae</taxon>
        <taxon>Streptantibioticus</taxon>
    </lineage>
</organism>
<accession>G8WP03</accession>
<reference evidence="2" key="1">
    <citation type="submission" date="2011-12" db="EMBL/GenBank/DDBJ databases">
        <title>Complete genome sequence of Streptomyces cattleya strain DSM 46488.</title>
        <authorList>
            <person name="Ou H.-Y."/>
            <person name="Li P."/>
            <person name="Zhao C."/>
            <person name="O'Hagan D."/>
            <person name="Deng Z."/>
        </authorList>
    </citation>
    <scope>NUCLEOTIDE SEQUENCE [LARGE SCALE GENOMIC DNA]</scope>
    <source>
        <strain evidence="2">ATCC 35852 / DSM 46488 / JCM 4925 / NBRC 14057 / NRRL 8057</strain>
    </source>
</reference>
<name>G8WP03_STREN</name>
<gene>
    <name evidence="1" type="ordered locus">SCATT_16650</name>
</gene>
<dbReference type="HOGENOM" id="CLU_3158159_0_0_11"/>
<proteinExistence type="predicted"/>
<dbReference type="KEGG" id="scy:SCATT_16650"/>